<comment type="function">
    <text evidence="9">Encapsidates the genome, protecting it from nucleases. The encapsidated genomic RNA is termed the nucleocapsid (NC) and serves as template for viral transcription and replication.</text>
</comment>
<evidence type="ECO:0000313" key="12">
    <source>
        <dbReference type="EMBL" id="QQL94330.1"/>
    </source>
</evidence>
<sequence length="423" mass="47547">MAEGTISSRLVNTEYDELEGITVVPGVNAEDWEDSHLTRIKVYATHPMDNADAAKYGKYMMECLANGTSVNSDLVTIMLNLAISLRNPTNIDSRLLVGIPHQPANVNILPLPLPELIEDDPDNENNDLLDRIRATAGNMVQVEARDGEGPSEEDLRRERGNDLRIDEEPLDKQAAFYCYLSAFLMRIQSRSPQNVAGTIQRAVERFKGWYEMDPVEAETINISMDSLVKLKEVNARRPEITGTWVMWIAHTENVSTNLLTQSRGMLEYLGLQVFAYQGMHTLPQVLAIHQISKVPLKELLRELDSPMTRDGLRQIVKILRFHEITTTSTGRKTYFRYARVWDKKYFAALQSKSCVPLFYVAAQVVKNLSPNSSSDPTQAYALKNIGEQLKIGLTKVATKLTASLLQNTAIDAKSGEIWDAFTE</sequence>
<evidence type="ECO:0000313" key="13">
    <source>
        <dbReference type="Proteomes" id="UP001162020"/>
    </source>
</evidence>
<proteinExistence type="inferred from homology"/>
<dbReference type="EMBL" id="MN689397">
    <property type="protein sequence ID" value="QQL94330.1"/>
    <property type="molecule type" value="Viral_cRNA"/>
</dbReference>
<dbReference type="EMBL" id="MN689396">
    <property type="protein sequence ID" value="QQL94324.1"/>
    <property type="molecule type" value="Viral_cRNA"/>
</dbReference>
<keyword evidence="7 9" id="KW-0687">Ribonucleoprotein</keyword>
<evidence type="ECO:0000256" key="8">
    <source>
        <dbReference type="ARBA" id="ARBA00033344"/>
    </source>
</evidence>
<dbReference type="RefSeq" id="YP_010802820.1">
    <property type="nucleotide sequence ID" value="NC_077047.1"/>
</dbReference>
<dbReference type="EMBL" id="MN689395">
    <property type="protein sequence ID" value="QQL94318.1"/>
    <property type="molecule type" value="Viral_cRNA"/>
</dbReference>
<protein>
    <recommendedName>
        <fullName evidence="1 9">Nucleoprotein</fullName>
        <shortName evidence="9">NP</shortName>
        <shortName evidence="9">Protein N</shortName>
    </recommendedName>
    <alternativeName>
        <fullName evidence="8 9">Nucleocapsid protein</fullName>
    </alternativeName>
</protein>
<evidence type="ECO:0000256" key="7">
    <source>
        <dbReference type="ARBA" id="ARBA00023274"/>
    </source>
</evidence>
<comment type="similarity">
    <text evidence="9">Belongs to the cytorhabdovirus nucleocapsid protein family.</text>
</comment>
<dbReference type="GeneID" id="80541618"/>
<evidence type="ECO:0000256" key="9">
    <source>
        <dbReference type="RuleBase" id="RU369108"/>
    </source>
</evidence>
<keyword evidence="13" id="KW-1185">Reference proteome</keyword>
<comment type="subunit">
    <text evidence="9">Homomultimerizes to form the nucleocapsid. Binds to viral genomic RNA.</text>
</comment>
<evidence type="ECO:0000256" key="5">
    <source>
        <dbReference type="ARBA" id="ARBA00022884"/>
    </source>
</evidence>
<keyword evidence="2 9" id="KW-1139">Helical capsid protein</keyword>
<organism evidence="12">
    <name type="scientific">Kenyan potato cytorhabdovirus</name>
    <dbReference type="NCBI Taxonomy" id="2801326"/>
    <lineage>
        <taxon>Viruses</taxon>
        <taxon>Riboviria</taxon>
        <taxon>Orthornavirae</taxon>
        <taxon>Negarnaviricota</taxon>
        <taxon>Haploviricotina</taxon>
        <taxon>Monjiviricetes</taxon>
        <taxon>Mononegavirales</taxon>
        <taxon>Rhabdoviridae</taxon>
        <taxon>Betarhabdovirinae</taxon>
        <taxon>Alphacytorhabdovirus</taxon>
        <taxon>Alphacytorhabdovirus kenyatuberosum</taxon>
        <taxon>Cytorhabdovirus kenyatuberosum</taxon>
    </lineage>
</organism>
<dbReference type="Proteomes" id="UP001162020">
    <property type="component" value="Segment"/>
</dbReference>
<keyword evidence="4 9" id="KW-0946">Virion</keyword>
<comment type="subcellular location">
    <subcellularLocation>
        <location evidence="9">Virion</location>
    </subcellularLocation>
    <subcellularLocation>
        <location evidence="9">Host cytoplasm</location>
    </subcellularLocation>
</comment>
<dbReference type="GO" id="GO:0019029">
    <property type="term" value="C:helical viral capsid"/>
    <property type="evidence" value="ECO:0007669"/>
    <property type="project" value="UniProtKB-UniRule"/>
</dbReference>
<name>A0A7T7JPJ5_9RHAB</name>
<dbReference type="GO" id="GO:0019013">
    <property type="term" value="C:viral nucleocapsid"/>
    <property type="evidence" value="ECO:0007669"/>
    <property type="project" value="UniProtKB-UniRule"/>
</dbReference>
<accession>A0A7T7JPJ5</accession>
<dbReference type="GO" id="GO:0030430">
    <property type="term" value="C:host cell cytoplasm"/>
    <property type="evidence" value="ECO:0007669"/>
    <property type="project" value="UniProtKB-SubCell"/>
</dbReference>
<evidence type="ECO:0000256" key="6">
    <source>
        <dbReference type="ARBA" id="ARBA00023086"/>
    </source>
</evidence>
<evidence type="ECO:0000256" key="2">
    <source>
        <dbReference type="ARBA" id="ARBA00022497"/>
    </source>
</evidence>
<reference evidence="12" key="1">
    <citation type="submission" date="2019-11" db="EMBL/GenBank/DDBJ databases">
        <title>Metaviromic analysis of potato plants from western Kenya reveals the presence of diverse viral populations, which include novel viral species.</title>
        <authorList>
            <person name="Read D.A."/>
            <person name="Muoma J."/>
            <person name="Onamu R."/>
            <person name="Alinda A."/>
            <person name="Mosoti R.D."/>
            <person name="Thompson G.D."/>
        </authorList>
    </citation>
    <scope>NUCLEOTIDE SEQUENCE</scope>
    <source>
        <strain evidence="12">18-1061</strain>
        <strain evidence="10">18-1062</strain>
        <strain evidence="11">18-1088</strain>
    </source>
</reference>
<evidence type="ECO:0000313" key="11">
    <source>
        <dbReference type="EMBL" id="QQL94324.1"/>
    </source>
</evidence>
<evidence type="ECO:0000256" key="3">
    <source>
        <dbReference type="ARBA" id="ARBA00022561"/>
    </source>
</evidence>
<dbReference type="Pfam" id="PF03216">
    <property type="entry name" value="Rhabdo_ncap_2"/>
    <property type="match status" value="1"/>
</dbReference>
<keyword evidence="5 9" id="KW-0694">RNA-binding</keyword>
<keyword evidence="6 9" id="KW-0543">Viral nucleoprotein</keyword>
<evidence type="ECO:0000256" key="1">
    <source>
        <dbReference type="ARBA" id="ARBA00014389"/>
    </source>
</evidence>
<evidence type="ECO:0000256" key="4">
    <source>
        <dbReference type="ARBA" id="ARBA00022844"/>
    </source>
</evidence>
<dbReference type="InterPro" id="IPR004902">
    <property type="entry name" value="Rhabdo_ncap_2"/>
</dbReference>
<dbReference type="GO" id="GO:1990904">
    <property type="term" value="C:ribonucleoprotein complex"/>
    <property type="evidence" value="ECO:0007669"/>
    <property type="project" value="UniProtKB-UniRule"/>
</dbReference>
<evidence type="ECO:0000313" key="10">
    <source>
        <dbReference type="EMBL" id="QQL94318.1"/>
    </source>
</evidence>
<keyword evidence="3 9" id="KW-0167">Capsid protein</keyword>
<keyword evidence="9" id="KW-1035">Host cytoplasm</keyword>
<dbReference type="GO" id="GO:0003723">
    <property type="term" value="F:RNA binding"/>
    <property type="evidence" value="ECO:0007669"/>
    <property type="project" value="UniProtKB-UniRule"/>
</dbReference>
<dbReference type="KEGG" id="vg:80541618"/>